<sequence length="237" mass="26398">MFERDHHRRIAAVLGALNAELLQSHHCYFGGGTAIALRYGEYRESVDIDFLVSDRAGYRALRELLSGPEGLRPLFREGSPGPIREVRADQYGIRTLVQAADRPIKFEIVHEGRIGFALPAEADRICGVLALTPLDMATSKLLANADRWRDDSVMSRDVIDLAMMQPAMPMLRQARLKAREAYGDSIDSCLAKAIDYLRQRPALLDKRISAMSMTATRAQVWQRIKALEAVLPPPTGA</sequence>
<evidence type="ECO:0000313" key="1">
    <source>
        <dbReference type="EMBL" id="QHI97146.1"/>
    </source>
</evidence>
<name>A0A857J098_9BURK</name>
<dbReference type="Pfam" id="PF08843">
    <property type="entry name" value="AbiEii"/>
    <property type="match status" value="1"/>
</dbReference>
<proteinExistence type="predicted"/>
<keyword evidence="2" id="KW-1185">Reference proteome</keyword>
<gene>
    <name evidence="1" type="ORF">GT347_03625</name>
</gene>
<reference evidence="1 2" key="1">
    <citation type="submission" date="2020-01" db="EMBL/GenBank/DDBJ databases">
        <title>Genome sequencing of strain KACC 21265.</title>
        <authorList>
            <person name="Heo J."/>
            <person name="Kim S.-J."/>
            <person name="Kim J.-S."/>
            <person name="Hong S.-B."/>
            <person name="Kwon S.-W."/>
        </authorList>
    </citation>
    <scope>NUCLEOTIDE SEQUENCE [LARGE SCALE GENOMIC DNA]</scope>
    <source>
        <strain evidence="1 2">KACC 21265</strain>
    </source>
</reference>
<evidence type="ECO:0000313" key="2">
    <source>
        <dbReference type="Proteomes" id="UP000464787"/>
    </source>
</evidence>
<dbReference type="Proteomes" id="UP000464787">
    <property type="component" value="Chromosome"/>
</dbReference>
<dbReference type="Gene3D" id="3.10.450.620">
    <property type="entry name" value="JHP933, nucleotidyltransferase-like core domain"/>
    <property type="match status" value="1"/>
</dbReference>
<dbReference type="RefSeq" id="WP_160550664.1">
    <property type="nucleotide sequence ID" value="NZ_CP047650.1"/>
</dbReference>
<dbReference type="InterPro" id="IPR014942">
    <property type="entry name" value="AbiEii"/>
</dbReference>
<organism evidence="1 2">
    <name type="scientific">Xylophilus rhododendri</name>
    <dbReference type="NCBI Taxonomy" id="2697032"/>
    <lineage>
        <taxon>Bacteria</taxon>
        <taxon>Pseudomonadati</taxon>
        <taxon>Pseudomonadota</taxon>
        <taxon>Betaproteobacteria</taxon>
        <taxon>Burkholderiales</taxon>
        <taxon>Xylophilus</taxon>
    </lineage>
</organism>
<protein>
    <recommendedName>
        <fullName evidence="3">Nucleotidyl transferase AbiEii/AbiGii toxin family protein</fullName>
    </recommendedName>
</protein>
<dbReference type="AlphaFoldDB" id="A0A857J098"/>
<dbReference type="EMBL" id="CP047650">
    <property type="protein sequence ID" value="QHI97146.1"/>
    <property type="molecule type" value="Genomic_DNA"/>
</dbReference>
<accession>A0A857J098</accession>
<evidence type="ECO:0008006" key="3">
    <source>
        <dbReference type="Google" id="ProtNLM"/>
    </source>
</evidence>
<dbReference type="KEGG" id="xyk:GT347_03625"/>